<evidence type="ECO:0000313" key="1">
    <source>
        <dbReference type="EMBL" id="MCI58564.1"/>
    </source>
</evidence>
<keyword evidence="2" id="KW-1185">Reference proteome</keyword>
<feature type="non-terminal residue" evidence="1">
    <location>
        <position position="75"/>
    </location>
</feature>
<comment type="caution">
    <text evidence="1">The sequence shown here is derived from an EMBL/GenBank/DDBJ whole genome shotgun (WGS) entry which is preliminary data.</text>
</comment>
<proteinExistence type="predicted"/>
<name>A0A392TDA9_9FABA</name>
<protein>
    <submittedName>
        <fullName evidence="1">Gag-pol polyprotein</fullName>
    </submittedName>
</protein>
<reference evidence="1 2" key="1">
    <citation type="journal article" date="2018" name="Front. Plant Sci.">
        <title>Red Clover (Trifolium pratense) and Zigzag Clover (T. medium) - A Picture of Genomic Similarities and Differences.</title>
        <authorList>
            <person name="Dluhosova J."/>
            <person name="Istvanek J."/>
            <person name="Nedelnik J."/>
            <person name="Repkova J."/>
        </authorList>
    </citation>
    <scope>NUCLEOTIDE SEQUENCE [LARGE SCALE GENOMIC DNA]</scope>
    <source>
        <strain evidence="2">cv. 10/8</strain>
        <tissue evidence="1">Leaf</tissue>
    </source>
</reference>
<dbReference type="AlphaFoldDB" id="A0A392TDA9"/>
<dbReference type="EMBL" id="LXQA010548459">
    <property type="protein sequence ID" value="MCI58564.1"/>
    <property type="molecule type" value="Genomic_DNA"/>
</dbReference>
<dbReference type="Proteomes" id="UP000265520">
    <property type="component" value="Unassembled WGS sequence"/>
</dbReference>
<sequence>MIFSGTLDKEGGSVTRTPLLDGSNYDYWKSRMMAFLKSIDSRTWKAFLNGWEHPKIKDANGADTDVLKPEEEWTT</sequence>
<accession>A0A392TDA9</accession>
<organism evidence="1 2">
    <name type="scientific">Trifolium medium</name>
    <dbReference type="NCBI Taxonomy" id="97028"/>
    <lineage>
        <taxon>Eukaryota</taxon>
        <taxon>Viridiplantae</taxon>
        <taxon>Streptophyta</taxon>
        <taxon>Embryophyta</taxon>
        <taxon>Tracheophyta</taxon>
        <taxon>Spermatophyta</taxon>
        <taxon>Magnoliopsida</taxon>
        <taxon>eudicotyledons</taxon>
        <taxon>Gunneridae</taxon>
        <taxon>Pentapetalae</taxon>
        <taxon>rosids</taxon>
        <taxon>fabids</taxon>
        <taxon>Fabales</taxon>
        <taxon>Fabaceae</taxon>
        <taxon>Papilionoideae</taxon>
        <taxon>50 kb inversion clade</taxon>
        <taxon>NPAAA clade</taxon>
        <taxon>Hologalegina</taxon>
        <taxon>IRL clade</taxon>
        <taxon>Trifolieae</taxon>
        <taxon>Trifolium</taxon>
    </lineage>
</organism>
<evidence type="ECO:0000313" key="2">
    <source>
        <dbReference type="Proteomes" id="UP000265520"/>
    </source>
</evidence>